<evidence type="ECO:0000256" key="1">
    <source>
        <dbReference type="SAM" id="MobiDB-lite"/>
    </source>
</evidence>
<accession>A0A381UWJ3</accession>
<feature type="compositionally biased region" description="Gly residues" evidence="1">
    <location>
        <begin position="221"/>
        <end position="245"/>
    </location>
</feature>
<evidence type="ECO:0008006" key="3">
    <source>
        <dbReference type="Google" id="ProtNLM"/>
    </source>
</evidence>
<feature type="region of interest" description="Disordered" evidence="1">
    <location>
        <begin position="216"/>
        <end position="245"/>
    </location>
</feature>
<feature type="region of interest" description="Disordered" evidence="1">
    <location>
        <begin position="58"/>
        <end position="79"/>
    </location>
</feature>
<dbReference type="AlphaFoldDB" id="A0A381UWJ3"/>
<proteinExistence type="predicted"/>
<sequence length="245" mass="25889">MKIITAGSRFRLMIPMVAACLIGAIALGCGSKDTSAGVARLDDNNQVVAADNSSQNILQSEGSVEPLSDSSSSAENISEQTDEEVATSFAECLRGEGINVPDPELNADGTVNMMAFRQSMINDPNFNFQDPRTRQTIQKCVPLLQNASFAGQRSQEDEIELQDNLLEFAQCLRETGLDVGDPDFSEGRGGAFRSMLGDLDFDRDFVQEAMSQCSGTVFGNEGAGGRGGPPGRGGAQGGGGRPPGR</sequence>
<organism evidence="2">
    <name type="scientific">marine metagenome</name>
    <dbReference type="NCBI Taxonomy" id="408172"/>
    <lineage>
        <taxon>unclassified sequences</taxon>
        <taxon>metagenomes</taxon>
        <taxon>ecological metagenomes</taxon>
    </lineage>
</organism>
<evidence type="ECO:0000313" key="2">
    <source>
        <dbReference type="EMBL" id="SVA32495.1"/>
    </source>
</evidence>
<gene>
    <name evidence="2" type="ORF">METZ01_LOCUS85349</name>
</gene>
<reference evidence="2" key="1">
    <citation type="submission" date="2018-05" db="EMBL/GenBank/DDBJ databases">
        <authorList>
            <person name="Lanie J.A."/>
            <person name="Ng W.-L."/>
            <person name="Kazmierczak K.M."/>
            <person name="Andrzejewski T.M."/>
            <person name="Davidsen T.M."/>
            <person name="Wayne K.J."/>
            <person name="Tettelin H."/>
            <person name="Glass J.I."/>
            <person name="Rusch D."/>
            <person name="Podicherti R."/>
            <person name="Tsui H.-C.T."/>
            <person name="Winkler M.E."/>
        </authorList>
    </citation>
    <scope>NUCLEOTIDE SEQUENCE</scope>
</reference>
<dbReference type="PROSITE" id="PS51257">
    <property type="entry name" value="PROKAR_LIPOPROTEIN"/>
    <property type="match status" value="1"/>
</dbReference>
<name>A0A381UWJ3_9ZZZZ</name>
<protein>
    <recommendedName>
        <fullName evidence="3">Lipoprotein</fullName>
    </recommendedName>
</protein>
<dbReference type="EMBL" id="UINC01007291">
    <property type="protein sequence ID" value="SVA32495.1"/>
    <property type="molecule type" value="Genomic_DNA"/>
</dbReference>